<keyword evidence="3" id="KW-1185">Reference proteome</keyword>
<keyword evidence="1" id="KW-1133">Transmembrane helix</keyword>
<feature type="transmembrane region" description="Helical" evidence="1">
    <location>
        <begin position="70"/>
        <end position="89"/>
    </location>
</feature>
<reference evidence="3" key="1">
    <citation type="journal article" date="2019" name="Int. J. Syst. Evol. Microbiol.">
        <title>The Global Catalogue of Microorganisms (GCM) 10K type strain sequencing project: providing services to taxonomists for standard genome sequencing and annotation.</title>
        <authorList>
            <consortium name="The Broad Institute Genomics Platform"/>
            <consortium name="The Broad Institute Genome Sequencing Center for Infectious Disease"/>
            <person name="Wu L."/>
            <person name="Ma J."/>
        </authorList>
    </citation>
    <scope>NUCLEOTIDE SEQUENCE [LARGE SCALE GENOMIC DNA]</scope>
    <source>
        <strain evidence="3">CCM 8905</strain>
    </source>
</reference>
<organism evidence="2 3">
    <name type="scientific">Levilactobacillus tongjiangensis</name>
    <dbReference type="NCBI Taxonomy" id="2486023"/>
    <lineage>
        <taxon>Bacteria</taxon>
        <taxon>Bacillati</taxon>
        <taxon>Bacillota</taxon>
        <taxon>Bacilli</taxon>
        <taxon>Lactobacillales</taxon>
        <taxon>Lactobacillaceae</taxon>
        <taxon>Levilactobacillus</taxon>
    </lineage>
</organism>
<name>A0ABW1SU22_9LACO</name>
<sequence length="90" mass="10174">MTRILHPSLKELMRIGFIDFYILLAVGVCLVIPVPDRIMPIISRLAAGIFTISALLTICGMTLNRLYREAETYSILVLQLAFIFLFMGLQ</sequence>
<protein>
    <submittedName>
        <fullName evidence="2">Uncharacterized protein</fullName>
    </submittedName>
</protein>
<evidence type="ECO:0000313" key="3">
    <source>
        <dbReference type="Proteomes" id="UP001596254"/>
    </source>
</evidence>
<evidence type="ECO:0000313" key="2">
    <source>
        <dbReference type="EMBL" id="MFC6208044.1"/>
    </source>
</evidence>
<feature type="transmembrane region" description="Helical" evidence="1">
    <location>
        <begin position="12"/>
        <end position="35"/>
    </location>
</feature>
<evidence type="ECO:0000256" key="1">
    <source>
        <dbReference type="SAM" id="Phobius"/>
    </source>
</evidence>
<feature type="transmembrane region" description="Helical" evidence="1">
    <location>
        <begin position="41"/>
        <end position="63"/>
    </location>
</feature>
<comment type="caution">
    <text evidence="2">The sequence shown here is derived from an EMBL/GenBank/DDBJ whole genome shotgun (WGS) entry which is preliminary data.</text>
</comment>
<keyword evidence="1" id="KW-0812">Transmembrane</keyword>
<dbReference type="Proteomes" id="UP001596254">
    <property type="component" value="Unassembled WGS sequence"/>
</dbReference>
<dbReference type="RefSeq" id="WP_125683996.1">
    <property type="nucleotide sequence ID" value="NZ_JBHSSK010000029.1"/>
</dbReference>
<accession>A0ABW1SU22</accession>
<proteinExistence type="predicted"/>
<keyword evidence="1" id="KW-0472">Membrane</keyword>
<gene>
    <name evidence="2" type="ORF">ACFP1G_11280</name>
</gene>
<dbReference type="EMBL" id="JBHSSK010000029">
    <property type="protein sequence ID" value="MFC6208044.1"/>
    <property type="molecule type" value="Genomic_DNA"/>
</dbReference>